<gene>
    <name evidence="1" type="ORF">LCGC14_0476950</name>
</gene>
<evidence type="ECO:0000313" key="1">
    <source>
        <dbReference type="EMBL" id="KKN65878.1"/>
    </source>
</evidence>
<proteinExistence type="predicted"/>
<reference evidence="1" key="1">
    <citation type="journal article" date="2015" name="Nature">
        <title>Complex archaea that bridge the gap between prokaryotes and eukaryotes.</title>
        <authorList>
            <person name="Spang A."/>
            <person name="Saw J.H."/>
            <person name="Jorgensen S.L."/>
            <person name="Zaremba-Niedzwiedzka K."/>
            <person name="Martijn J."/>
            <person name="Lind A.E."/>
            <person name="van Eijk R."/>
            <person name="Schleper C."/>
            <person name="Guy L."/>
            <person name="Ettema T.J."/>
        </authorList>
    </citation>
    <scope>NUCLEOTIDE SEQUENCE</scope>
</reference>
<comment type="caution">
    <text evidence="1">The sequence shown here is derived from an EMBL/GenBank/DDBJ whole genome shotgun (WGS) entry which is preliminary data.</text>
</comment>
<accession>A0A0F9VJ80</accession>
<dbReference type="EMBL" id="LAZR01000514">
    <property type="protein sequence ID" value="KKN65878.1"/>
    <property type="molecule type" value="Genomic_DNA"/>
</dbReference>
<name>A0A0F9VJ80_9ZZZZ</name>
<sequence length="189" mass="21975">MATEYSINVDWSEGFEEWENTGQSYMREFYEEHPKEAEKDGHDLENGVVAYLDEVLDSWQPMMNYAYPLMYDPTRDGGKEIIKVCRETCLTVMYNDDEETYYLALCGGGMDLSQSIAYAYQILENWIPLALLRGVCKQPELSVSGKQWLKMAKQIKKQLRIDIASLRQDYKGWSRAMTEYKARAKARVS</sequence>
<organism evidence="1">
    <name type="scientific">marine sediment metagenome</name>
    <dbReference type="NCBI Taxonomy" id="412755"/>
    <lineage>
        <taxon>unclassified sequences</taxon>
        <taxon>metagenomes</taxon>
        <taxon>ecological metagenomes</taxon>
    </lineage>
</organism>
<protein>
    <submittedName>
        <fullName evidence="1">Uncharacterized protein</fullName>
    </submittedName>
</protein>
<dbReference type="AlphaFoldDB" id="A0A0F9VJ80"/>